<dbReference type="InterPro" id="IPR036163">
    <property type="entry name" value="HMA_dom_sf"/>
</dbReference>
<evidence type="ECO:0000259" key="2">
    <source>
        <dbReference type="PROSITE" id="PS50846"/>
    </source>
</evidence>
<sequence>MARVLMQLLNRRTWKVNSKLPSKLASMQSPKMIELKVPMCCECCEENVREELIVLEGVKEISIDMNVQKVVVVSHYDAKLEPSVVLDAVKKVKHRAELWRKQSQNHLSTSMPVKIE</sequence>
<dbReference type="Pfam" id="PF00403">
    <property type="entry name" value="HMA"/>
    <property type="match status" value="1"/>
</dbReference>
<dbReference type="GO" id="GO:0046872">
    <property type="term" value="F:metal ion binding"/>
    <property type="evidence" value="ECO:0007669"/>
    <property type="project" value="UniProtKB-KW"/>
</dbReference>
<keyword evidence="1" id="KW-0479">Metal-binding</keyword>
<dbReference type="PROSITE" id="PS50846">
    <property type="entry name" value="HMA_2"/>
    <property type="match status" value="1"/>
</dbReference>
<dbReference type="AlphaFoldDB" id="A0ABD1XPM6"/>
<feature type="domain" description="HMA" evidence="2">
    <location>
        <begin position="30"/>
        <end position="97"/>
    </location>
</feature>
<dbReference type="Proteomes" id="UP001605036">
    <property type="component" value="Unassembled WGS sequence"/>
</dbReference>
<protein>
    <recommendedName>
        <fullName evidence="2">HMA domain-containing protein</fullName>
    </recommendedName>
</protein>
<dbReference type="CDD" id="cd00371">
    <property type="entry name" value="HMA"/>
    <property type="match status" value="1"/>
</dbReference>
<organism evidence="3 4">
    <name type="scientific">Riccia fluitans</name>
    <dbReference type="NCBI Taxonomy" id="41844"/>
    <lineage>
        <taxon>Eukaryota</taxon>
        <taxon>Viridiplantae</taxon>
        <taxon>Streptophyta</taxon>
        <taxon>Embryophyta</taxon>
        <taxon>Marchantiophyta</taxon>
        <taxon>Marchantiopsida</taxon>
        <taxon>Marchantiidae</taxon>
        <taxon>Marchantiales</taxon>
        <taxon>Ricciaceae</taxon>
        <taxon>Riccia</taxon>
    </lineage>
</organism>
<dbReference type="EMBL" id="JBHFFA010000008">
    <property type="protein sequence ID" value="KAL2609901.1"/>
    <property type="molecule type" value="Genomic_DNA"/>
</dbReference>
<evidence type="ECO:0000256" key="1">
    <source>
        <dbReference type="ARBA" id="ARBA00022723"/>
    </source>
</evidence>
<dbReference type="InterPro" id="IPR006121">
    <property type="entry name" value="HMA_dom"/>
</dbReference>
<accession>A0ABD1XPM6</accession>
<gene>
    <name evidence="3" type="ORF">R1flu_028474</name>
</gene>
<dbReference type="PANTHER" id="PTHR22814:SF336">
    <property type="entry name" value="HEAVY METAL-ASSOCIATED ISOPRENYLATED PLANT PROTEIN 23"/>
    <property type="match status" value="1"/>
</dbReference>
<proteinExistence type="predicted"/>
<dbReference type="SUPFAM" id="SSF55008">
    <property type="entry name" value="HMA, heavy metal-associated domain"/>
    <property type="match status" value="1"/>
</dbReference>
<keyword evidence="4" id="KW-1185">Reference proteome</keyword>
<dbReference type="Gene3D" id="3.30.70.100">
    <property type="match status" value="1"/>
</dbReference>
<reference evidence="3 4" key="1">
    <citation type="submission" date="2024-09" db="EMBL/GenBank/DDBJ databases">
        <title>Chromosome-scale assembly of Riccia fluitans.</title>
        <authorList>
            <person name="Paukszto L."/>
            <person name="Sawicki J."/>
            <person name="Karawczyk K."/>
            <person name="Piernik-Szablinska J."/>
            <person name="Szczecinska M."/>
            <person name="Mazdziarz M."/>
        </authorList>
    </citation>
    <scope>NUCLEOTIDE SEQUENCE [LARGE SCALE GENOMIC DNA]</scope>
    <source>
        <strain evidence="3">Rf_01</strain>
        <tissue evidence="3">Aerial parts of the thallus</tissue>
    </source>
</reference>
<evidence type="ECO:0000313" key="3">
    <source>
        <dbReference type="EMBL" id="KAL2609901.1"/>
    </source>
</evidence>
<comment type="caution">
    <text evidence="3">The sequence shown here is derived from an EMBL/GenBank/DDBJ whole genome shotgun (WGS) entry which is preliminary data.</text>
</comment>
<evidence type="ECO:0000313" key="4">
    <source>
        <dbReference type="Proteomes" id="UP001605036"/>
    </source>
</evidence>
<name>A0ABD1XPM6_9MARC</name>
<dbReference type="PANTHER" id="PTHR22814">
    <property type="entry name" value="COPPER TRANSPORT PROTEIN ATOX1-RELATED"/>
    <property type="match status" value="1"/>
</dbReference>